<proteinExistence type="predicted"/>
<dbReference type="Gene3D" id="3.50.70.20">
    <property type="entry name" value="Cytochrome P460"/>
    <property type="match status" value="1"/>
</dbReference>
<evidence type="ECO:0000313" key="2">
    <source>
        <dbReference type="EMBL" id="VAW75165.1"/>
    </source>
</evidence>
<organism evidence="2">
    <name type="scientific">hydrothermal vent metagenome</name>
    <dbReference type="NCBI Taxonomy" id="652676"/>
    <lineage>
        <taxon>unclassified sequences</taxon>
        <taxon>metagenomes</taxon>
        <taxon>ecological metagenomes</taxon>
    </lineage>
</organism>
<dbReference type="InterPro" id="IPR038142">
    <property type="entry name" value="Cytochrome_P460_sp"/>
</dbReference>
<dbReference type="Pfam" id="PF16694">
    <property type="entry name" value="Cytochrome_P460"/>
    <property type="match status" value="1"/>
</dbReference>
<dbReference type="AlphaFoldDB" id="A0A3B0Y392"/>
<feature type="domain" description="Cytochrome P460" evidence="1">
    <location>
        <begin position="96"/>
        <end position="191"/>
    </location>
</feature>
<dbReference type="PROSITE" id="PS51257">
    <property type="entry name" value="PROKAR_LIPOPROTEIN"/>
    <property type="match status" value="1"/>
</dbReference>
<name>A0A3B0Y392_9ZZZZ</name>
<gene>
    <name evidence="2" type="ORF">MNBD_GAMMA15-1951</name>
</gene>
<dbReference type="InterPro" id="IPR032033">
    <property type="entry name" value="Cytochrome_P460"/>
</dbReference>
<sequence length="198" mass="21496">MKLTPKSWRSIAFPALTLLSAITLYGCQTTIRTMGMGPPMGSATDVADSQDVWSALQKARLVGSQAEKSKPYMGSPPHGKVLEILHKQITVNGHKGMAIVKRNYGGPGVSINSVGANRSKYLKAITVMYKRETGYDAEDKNWFWAKYKPNGSLHVKEKMGMKIQLAGRVAKGKPEGCISCHQGAPGGDFVFANGIQIR</sequence>
<protein>
    <recommendedName>
        <fullName evidence="1">Cytochrome P460 domain-containing protein</fullName>
    </recommendedName>
</protein>
<dbReference type="EMBL" id="UOFN01000046">
    <property type="protein sequence ID" value="VAW75165.1"/>
    <property type="molecule type" value="Genomic_DNA"/>
</dbReference>
<evidence type="ECO:0000259" key="1">
    <source>
        <dbReference type="Pfam" id="PF16694"/>
    </source>
</evidence>
<accession>A0A3B0Y392</accession>
<dbReference type="CDD" id="cd20716">
    <property type="entry name" value="cyt_P460_fam"/>
    <property type="match status" value="1"/>
</dbReference>
<reference evidence="2" key="1">
    <citation type="submission" date="2018-06" db="EMBL/GenBank/DDBJ databases">
        <authorList>
            <person name="Zhirakovskaya E."/>
        </authorList>
    </citation>
    <scope>NUCLEOTIDE SEQUENCE</scope>
</reference>